<dbReference type="Gene3D" id="3.40.50.720">
    <property type="entry name" value="NAD(P)-binding Rossmann-like Domain"/>
    <property type="match status" value="1"/>
</dbReference>
<comment type="caution">
    <text evidence="4">The sequence shown here is derived from an EMBL/GenBank/DDBJ whole genome shotgun (WGS) entry which is preliminary data.</text>
</comment>
<dbReference type="CDD" id="cd05346">
    <property type="entry name" value="SDR_c5"/>
    <property type="match status" value="1"/>
</dbReference>
<accession>A0ABT3AZ53</accession>
<name>A0ABT3AZ53_9CYAN</name>
<comment type="similarity">
    <text evidence="1 3">Belongs to the short-chain dehydrogenases/reductases (SDR) family.</text>
</comment>
<reference evidence="4 5" key="1">
    <citation type="submission" date="2022-10" db="EMBL/GenBank/DDBJ databases">
        <title>Identification of biosynthetic pathway for the production of the potent trypsin inhibitor radiosumin.</title>
        <authorList>
            <person name="Fewer D.P."/>
            <person name="Delbaje E."/>
            <person name="Ouyang X."/>
            <person name="Agostino P.D."/>
            <person name="Wahlsten M."/>
            <person name="Jokela J."/>
            <person name="Permi P."/>
            <person name="Haapaniemi E."/>
            <person name="Koistinen H."/>
        </authorList>
    </citation>
    <scope>NUCLEOTIDE SEQUENCE [LARGE SCALE GENOMIC DNA]</scope>
    <source>
        <strain evidence="4 5">NIES-515</strain>
    </source>
</reference>
<dbReference type="Proteomes" id="UP001526143">
    <property type="component" value="Unassembled WGS sequence"/>
</dbReference>
<evidence type="ECO:0000256" key="3">
    <source>
        <dbReference type="RuleBase" id="RU000363"/>
    </source>
</evidence>
<dbReference type="PRINTS" id="PR00081">
    <property type="entry name" value="GDHRDH"/>
</dbReference>
<dbReference type="PANTHER" id="PTHR42901:SF1">
    <property type="entry name" value="ALCOHOL DEHYDROGENASE"/>
    <property type="match status" value="1"/>
</dbReference>
<dbReference type="InterPro" id="IPR036291">
    <property type="entry name" value="NAD(P)-bd_dom_sf"/>
</dbReference>
<evidence type="ECO:0000256" key="2">
    <source>
        <dbReference type="ARBA" id="ARBA00023002"/>
    </source>
</evidence>
<gene>
    <name evidence="4" type="ORF">OGM63_12835</name>
</gene>
<evidence type="ECO:0000256" key="1">
    <source>
        <dbReference type="ARBA" id="ARBA00006484"/>
    </source>
</evidence>
<dbReference type="EMBL" id="JAOWRF010000192">
    <property type="protein sequence ID" value="MCV3214386.1"/>
    <property type="molecule type" value="Genomic_DNA"/>
</dbReference>
<keyword evidence="5" id="KW-1185">Reference proteome</keyword>
<evidence type="ECO:0000313" key="4">
    <source>
        <dbReference type="EMBL" id="MCV3214386.1"/>
    </source>
</evidence>
<dbReference type="PRINTS" id="PR00080">
    <property type="entry name" value="SDRFAMILY"/>
</dbReference>
<dbReference type="InterPro" id="IPR002347">
    <property type="entry name" value="SDR_fam"/>
</dbReference>
<sequence length="262" mass="28659">MISIQNQIVLITGASSGIGAACAKILALTGAKLILAARRQERLQQLAAELVETFDEKSLQIHLLELDVRDRSAVESAISNLPPEWSDIDILINNAGLSRGLDKLHEGDTQDWEEMIDTNIKGLLYLTRYVVPGMVKRDRGHVVNIGSIAGHQTYPKGNVYCGTKAAVKAISEGLKQDLLGTPIRVTSVDPGMVETEFSQVRFHGDGDRAKLVYQGVTPLTPEDVADVIFFCVTRPTHVNINEVILMPVDQASATIVYRRTSN</sequence>
<organism evidence="4 5">
    <name type="scientific">Plectonema radiosum NIES-515</name>
    <dbReference type="NCBI Taxonomy" id="2986073"/>
    <lineage>
        <taxon>Bacteria</taxon>
        <taxon>Bacillati</taxon>
        <taxon>Cyanobacteriota</taxon>
        <taxon>Cyanophyceae</taxon>
        <taxon>Oscillatoriophycideae</taxon>
        <taxon>Oscillatoriales</taxon>
        <taxon>Microcoleaceae</taxon>
        <taxon>Plectonema</taxon>
    </lineage>
</organism>
<keyword evidence="2" id="KW-0560">Oxidoreductase</keyword>
<dbReference type="RefSeq" id="WP_263745961.1">
    <property type="nucleotide sequence ID" value="NZ_JAOWRF010000192.1"/>
</dbReference>
<dbReference type="PANTHER" id="PTHR42901">
    <property type="entry name" value="ALCOHOL DEHYDROGENASE"/>
    <property type="match status" value="1"/>
</dbReference>
<dbReference type="PIRSF" id="PIRSF000126">
    <property type="entry name" value="11-beta-HSD1"/>
    <property type="match status" value="1"/>
</dbReference>
<dbReference type="SUPFAM" id="SSF51735">
    <property type="entry name" value="NAD(P)-binding Rossmann-fold domains"/>
    <property type="match status" value="1"/>
</dbReference>
<protein>
    <submittedName>
        <fullName evidence="4">SDR family oxidoreductase</fullName>
    </submittedName>
</protein>
<dbReference type="Pfam" id="PF00106">
    <property type="entry name" value="adh_short"/>
    <property type="match status" value="1"/>
</dbReference>
<evidence type="ECO:0000313" key="5">
    <source>
        <dbReference type="Proteomes" id="UP001526143"/>
    </source>
</evidence>
<proteinExistence type="inferred from homology"/>